<dbReference type="EMBL" id="CP017819">
    <property type="protein sequence ID" value="APA10137.1"/>
    <property type="molecule type" value="Genomic_DNA"/>
</dbReference>
<accession>A0A1D9Q5B2</accession>
<gene>
    <name evidence="2" type="ORF">sscle_06g049070</name>
</gene>
<sequence>MNKYNRRRRSKHSEGELPEEELPEEDVLEEFLRELKEEELEEEPEYRSNAYLGWDFNTAIWEMAMKRYNLGQESTSLLNIMSDITSNHEYTFALE</sequence>
<reference evidence="3" key="1">
    <citation type="journal article" date="2017" name="Genome Biol. Evol.">
        <title>The complete genome sequence of the phytopathogenic fungus Sclerotinia sclerotiorum reveals insights into the genome architecture of broad host range pathogens.</title>
        <authorList>
            <person name="Derbyshire M."/>
            <person name="Denton-Giles M."/>
            <person name="Hegedus D."/>
            <person name="Seifbarghy S."/>
            <person name="Rollins J."/>
            <person name="van Kan J."/>
            <person name="Seidl M.F."/>
            <person name="Faino L."/>
            <person name="Mbengue M."/>
            <person name="Navaud O."/>
            <person name="Raffaele S."/>
            <person name="Hammond-Kosack K."/>
            <person name="Heard S."/>
            <person name="Oliver R."/>
        </authorList>
    </citation>
    <scope>NUCLEOTIDE SEQUENCE [LARGE SCALE GENOMIC DNA]</scope>
    <source>
        <strain evidence="3">ATCC 18683 / 1980 / Ss-1</strain>
    </source>
</reference>
<dbReference type="KEGG" id="ssl:SS1G_07465"/>
<dbReference type="RefSeq" id="XP_001592018.1">
    <property type="nucleotide sequence ID" value="XM_001591968.1"/>
</dbReference>
<organism evidence="2 3">
    <name type="scientific">Sclerotinia sclerotiorum (strain ATCC 18683 / 1980 / Ss-1)</name>
    <name type="common">White mold</name>
    <name type="synonym">Whetzelinia sclerotiorum</name>
    <dbReference type="NCBI Taxonomy" id="665079"/>
    <lineage>
        <taxon>Eukaryota</taxon>
        <taxon>Fungi</taxon>
        <taxon>Dikarya</taxon>
        <taxon>Ascomycota</taxon>
        <taxon>Pezizomycotina</taxon>
        <taxon>Leotiomycetes</taxon>
        <taxon>Helotiales</taxon>
        <taxon>Sclerotiniaceae</taxon>
        <taxon>Sclerotinia</taxon>
    </lineage>
</organism>
<evidence type="ECO:0000256" key="1">
    <source>
        <dbReference type="SAM" id="MobiDB-lite"/>
    </source>
</evidence>
<protein>
    <submittedName>
        <fullName evidence="2">Uncharacterized protein</fullName>
    </submittedName>
</protein>
<dbReference type="AlphaFoldDB" id="A0A1D9Q5B2"/>
<feature type="compositionally biased region" description="Basic residues" evidence="1">
    <location>
        <begin position="1"/>
        <end position="11"/>
    </location>
</feature>
<evidence type="ECO:0000313" key="2">
    <source>
        <dbReference type="EMBL" id="APA10137.1"/>
    </source>
</evidence>
<feature type="compositionally biased region" description="Acidic residues" evidence="1">
    <location>
        <begin position="16"/>
        <end position="25"/>
    </location>
</feature>
<evidence type="ECO:0000313" key="3">
    <source>
        <dbReference type="Proteomes" id="UP000177798"/>
    </source>
</evidence>
<dbReference type="VEuPathDB" id="FungiDB:sscle_06g049070"/>
<proteinExistence type="predicted"/>
<feature type="region of interest" description="Disordered" evidence="1">
    <location>
        <begin position="1"/>
        <end position="25"/>
    </location>
</feature>
<name>A0A1D9Q5B2_SCLS1</name>
<dbReference type="Proteomes" id="UP000177798">
    <property type="component" value="Chromosome 6"/>
</dbReference>